<sequence>DILVNHELVDALSFVVHKDKAYTRARKIVEKLKEIIPRHMYEVPLQATVEGNIISSLIINLYFLLSINFPFFCDFFLSFLLNINIPSRINTMKGS</sequence>
<feature type="non-terminal residue" evidence="6">
    <location>
        <position position="1"/>
    </location>
</feature>
<gene>
    <name evidence="6" type="ORF">S01H4_30969</name>
</gene>
<dbReference type="PANTHER" id="PTHR43512">
    <property type="entry name" value="TRANSLATION FACTOR GUF1-RELATED"/>
    <property type="match status" value="1"/>
</dbReference>
<evidence type="ECO:0000256" key="2">
    <source>
        <dbReference type="ARBA" id="ARBA00022917"/>
    </source>
</evidence>
<dbReference type="PANTHER" id="PTHR43512:SF4">
    <property type="entry name" value="TRANSLATION FACTOR GUF1 HOMOLOG, CHLOROPLASTIC"/>
    <property type="match status" value="1"/>
</dbReference>
<dbReference type="InterPro" id="IPR038363">
    <property type="entry name" value="LepA_C_sf"/>
</dbReference>
<protein>
    <recommendedName>
        <fullName evidence="5">GTP-binding protein LepA C-terminal domain-containing protein</fullName>
    </recommendedName>
</protein>
<evidence type="ECO:0000259" key="5">
    <source>
        <dbReference type="Pfam" id="PF06421"/>
    </source>
</evidence>
<keyword evidence="2" id="KW-0648">Protein biosynthesis</keyword>
<dbReference type="EMBL" id="BART01016034">
    <property type="protein sequence ID" value="GAG76808.1"/>
    <property type="molecule type" value="Genomic_DNA"/>
</dbReference>
<name>X1AXC7_9ZZZZ</name>
<keyword evidence="4" id="KW-0812">Transmembrane</keyword>
<dbReference type="GO" id="GO:0045727">
    <property type="term" value="P:positive regulation of translation"/>
    <property type="evidence" value="ECO:0007669"/>
    <property type="project" value="TreeGrafter"/>
</dbReference>
<dbReference type="Gene3D" id="3.30.70.2570">
    <property type="entry name" value="Elongation factor 4, C-terminal domain"/>
    <property type="match status" value="1"/>
</dbReference>
<evidence type="ECO:0000256" key="3">
    <source>
        <dbReference type="ARBA" id="ARBA00023134"/>
    </source>
</evidence>
<keyword evidence="4" id="KW-1133">Transmembrane helix</keyword>
<keyword evidence="3" id="KW-0342">GTP-binding</keyword>
<feature type="domain" description="GTP-binding protein LepA C-terminal" evidence="5">
    <location>
        <begin position="4"/>
        <end position="59"/>
    </location>
</feature>
<evidence type="ECO:0000313" key="6">
    <source>
        <dbReference type="EMBL" id="GAG76808.1"/>
    </source>
</evidence>
<reference evidence="6" key="1">
    <citation type="journal article" date="2014" name="Front. Microbiol.">
        <title>High frequency of phylogenetically diverse reductive dehalogenase-homologous genes in deep subseafloor sedimentary metagenomes.</title>
        <authorList>
            <person name="Kawai M."/>
            <person name="Futagami T."/>
            <person name="Toyoda A."/>
            <person name="Takaki Y."/>
            <person name="Nishi S."/>
            <person name="Hori S."/>
            <person name="Arai W."/>
            <person name="Tsubouchi T."/>
            <person name="Morono Y."/>
            <person name="Uchiyama I."/>
            <person name="Ito T."/>
            <person name="Fujiyama A."/>
            <person name="Inagaki F."/>
            <person name="Takami H."/>
        </authorList>
    </citation>
    <scope>NUCLEOTIDE SEQUENCE</scope>
    <source>
        <strain evidence="6">Expedition CK06-06</strain>
    </source>
</reference>
<dbReference type="AlphaFoldDB" id="X1AXC7"/>
<dbReference type="InterPro" id="IPR006297">
    <property type="entry name" value="EF-4"/>
</dbReference>
<evidence type="ECO:0000256" key="4">
    <source>
        <dbReference type="SAM" id="Phobius"/>
    </source>
</evidence>
<keyword evidence="1" id="KW-0547">Nucleotide-binding</keyword>
<proteinExistence type="predicted"/>
<evidence type="ECO:0000256" key="1">
    <source>
        <dbReference type="ARBA" id="ARBA00022741"/>
    </source>
</evidence>
<accession>X1AXC7</accession>
<feature type="transmembrane region" description="Helical" evidence="4">
    <location>
        <begin position="61"/>
        <end position="83"/>
    </location>
</feature>
<keyword evidence="4" id="KW-0472">Membrane</keyword>
<dbReference type="GO" id="GO:0005525">
    <property type="term" value="F:GTP binding"/>
    <property type="evidence" value="ECO:0007669"/>
    <property type="project" value="UniProtKB-KW"/>
</dbReference>
<dbReference type="GO" id="GO:0043022">
    <property type="term" value="F:ribosome binding"/>
    <property type="evidence" value="ECO:0007669"/>
    <property type="project" value="TreeGrafter"/>
</dbReference>
<dbReference type="GO" id="GO:0006412">
    <property type="term" value="P:translation"/>
    <property type="evidence" value="ECO:0007669"/>
    <property type="project" value="UniProtKB-KW"/>
</dbReference>
<dbReference type="InterPro" id="IPR013842">
    <property type="entry name" value="LepA_CTD"/>
</dbReference>
<comment type="caution">
    <text evidence="6">The sequence shown here is derived from an EMBL/GenBank/DDBJ whole genome shotgun (WGS) entry which is preliminary data.</text>
</comment>
<organism evidence="6">
    <name type="scientific">marine sediment metagenome</name>
    <dbReference type="NCBI Taxonomy" id="412755"/>
    <lineage>
        <taxon>unclassified sequences</taxon>
        <taxon>metagenomes</taxon>
        <taxon>ecological metagenomes</taxon>
    </lineage>
</organism>
<dbReference type="Pfam" id="PF06421">
    <property type="entry name" value="LepA_C"/>
    <property type="match status" value="1"/>
</dbReference>